<protein>
    <recommendedName>
        <fullName evidence="5">F-box domain-containing protein</fullName>
    </recommendedName>
</protein>
<evidence type="ECO:0000256" key="2">
    <source>
        <dbReference type="SAM" id="Phobius"/>
    </source>
</evidence>
<accession>A0A2P4PXJ2</accession>
<dbReference type="VEuPathDB" id="FungiDB:RhiirFUN_025810"/>
<keyword evidence="2" id="KW-0472">Membrane</keyword>
<reference evidence="3 4" key="1">
    <citation type="journal article" date="2013" name="Proc. Natl. Acad. Sci. U.S.A.">
        <title>Genome of an arbuscular mycorrhizal fungus provides insight into the oldest plant symbiosis.</title>
        <authorList>
            <person name="Tisserant E."/>
            <person name="Malbreil M."/>
            <person name="Kuo A."/>
            <person name="Kohler A."/>
            <person name="Symeonidi A."/>
            <person name="Balestrini R."/>
            <person name="Charron P."/>
            <person name="Duensing N."/>
            <person name="Frei Dit Frey N."/>
            <person name="Gianinazzi-Pearson V."/>
            <person name="Gilbert L.B."/>
            <person name="Handa Y."/>
            <person name="Herr J.R."/>
            <person name="Hijri M."/>
            <person name="Koul R."/>
            <person name="Kawaguchi M."/>
            <person name="Krajinski F."/>
            <person name="Lammers P.J."/>
            <person name="Masclaux F.G."/>
            <person name="Murat C."/>
            <person name="Morin E."/>
            <person name="Ndikumana S."/>
            <person name="Pagni M."/>
            <person name="Petitpierre D."/>
            <person name="Requena N."/>
            <person name="Rosikiewicz P."/>
            <person name="Riley R."/>
            <person name="Saito K."/>
            <person name="San Clemente H."/>
            <person name="Shapiro H."/>
            <person name="van Tuinen D."/>
            <person name="Becard G."/>
            <person name="Bonfante P."/>
            <person name="Paszkowski U."/>
            <person name="Shachar-Hill Y.Y."/>
            <person name="Tuskan G.A."/>
            <person name="Young P.W."/>
            <person name="Sanders I.R."/>
            <person name="Henrissat B."/>
            <person name="Rensing S.A."/>
            <person name="Grigoriev I.V."/>
            <person name="Corradi N."/>
            <person name="Roux C."/>
            <person name="Martin F."/>
        </authorList>
    </citation>
    <scope>NUCLEOTIDE SEQUENCE [LARGE SCALE GENOMIC DNA]</scope>
    <source>
        <strain evidence="3 4">DAOM 197198</strain>
    </source>
</reference>
<keyword evidence="2" id="KW-0812">Transmembrane</keyword>
<feature type="compositionally biased region" description="Low complexity" evidence="1">
    <location>
        <begin position="123"/>
        <end position="141"/>
    </location>
</feature>
<dbReference type="AlphaFoldDB" id="A0A2P4PXJ2"/>
<feature type="region of interest" description="Disordered" evidence="1">
    <location>
        <begin position="92"/>
        <end position="144"/>
    </location>
</feature>
<keyword evidence="4" id="KW-1185">Reference proteome</keyword>
<evidence type="ECO:0000256" key="1">
    <source>
        <dbReference type="SAM" id="MobiDB-lite"/>
    </source>
</evidence>
<organism evidence="3 4">
    <name type="scientific">Rhizophagus irregularis (strain DAOM 181602 / DAOM 197198 / MUCL 43194)</name>
    <name type="common">Arbuscular mycorrhizal fungus</name>
    <name type="synonym">Glomus intraradices</name>
    <dbReference type="NCBI Taxonomy" id="747089"/>
    <lineage>
        <taxon>Eukaryota</taxon>
        <taxon>Fungi</taxon>
        <taxon>Fungi incertae sedis</taxon>
        <taxon>Mucoromycota</taxon>
        <taxon>Glomeromycotina</taxon>
        <taxon>Glomeromycetes</taxon>
        <taxon>Glomerales</taxon>
        <taxon>Glomeraceae</taxon>
        <taxon>Rhizophagus</taxon>
    </lineage>
</organism>
<evidence type="ECO:0000313" key="3">
    <source>
        <dbReference type="EMBL" id="POG70119.1"/>
    </source>
</evidence>
<dbReference type="SUPFAM" id="SSF52047">
    <property type="entry name" value="RNI-like"/>
    <property type="match status" value="1"/>
</dbReference>
<dbReference type="VEuPathDB" id="FungiDB:RhiirFUN_025811"/>
<proteinExistence type="predicted"/>
<comment type="caution">
    <text evidence="3">The sequence shown here is derived from an EMBL/GenBank/DDBJ whole genome shotgun (WGS) entry which is preliminary data.</text>
</comment>
<sequence length="637" mass="73382">MHCELLPDCLNNIFEFLEDDKGTLYSCLLVNRLWFLGTLISCLPNESRDLLYKNKIFIPTPTTKTPLFDYVSFCKFISIDEINIMIENYQEISDDGDDDDDDNDYDNDDDSDSDNDCNDRNDSSNSSNNNNNNNNNNNDNINNDDKKDLILIAQEIIKMFMKKIPSLKKLNYYLNPNEINYEILFIEFPGAKNCLMNLSELNCNSDIQSEFFYQMSKFCHNIQSLTIKFGEKVSNGLNDLIISQKNLKNVSLKQSHHDWTDIIPSLIKHSNTITKLLLKGKNDHKPLTFITNFINLKELIITFDYLNATLKDFKDELRYFHFQKLQNLKFSFGCPRSDILIDFIKINGKNLNYLYINRDDNLLNISIPKLCPNLKFLYTIFIDKKSLIDILNGCQLLECIQVMCGRLHIKEKDMLEAIVKYSPKCFHELRLYNYAKSNILSKDLDSFFINWSNRIPQKSITFICLNVFDDLEKRNMKIIEKYRKLVGVLILLGIVTGIYICCFNKHIKVVAVPLLVVAMSGAAKSSLTWQDHDKDPHTYTLLEVGGKSETTKNVKNALTVEQLNKYKHPLGNCGELVPWEAMLGKRLSLRKRVAILKESHQVLEVKPPVATEYDGGGLLKILSKVWSVKLSSTSSIS</sequence>
<name>A0A2P4PXJ2_RHIID</name>
<dbReference type="Proteomes" id="UP000018888">
    <property type="component" value="Unassembled WGS sequence"/>
</dbReference>
<feature type="compositionally biased region" description="Acidic residues" evidence="1">
    <location>
        <begin position="92"/>
        <end position="116"/>
    </location>
</feature>
<feature type="transmembrane region" description="Helical" evidence="2">
    <location>
        <begin position="482"/>
        <end position="500"/>
    </location>
</feature>
<keyword evidence="2" id="KW-1133">Transmembrane helix</keyword>
<dbReference type="EMBL" id="AUPC02000125">
    <property type="protein sequence ID" value="POG70119.1"/>
    <property type="molecule type" value="Genomic_DNA"/>
</dbReference>
<evidence type="ECO:0008006" key="5">
    <source>
        <dbReference type="Google" id="ProtNLM"/>
    </source>
</evidence>
<gene>
    <name evidence="3" type="ORF">GLOIN_2v1876960</name>
</gene>
<reference evidence="3 4" key="2">
    <citation type="journal article" date="2018" name="New Phytol.">
        <title>High intraspecific genome diversity in the model arbuscular mycorrhizal symbiont Rhizophagus irregularis.</title>
        <authorList>
            <person name="Chen E.C.H."/>
            <person name="Morin E."/>
            <person name="Beaudet D."/>
            <person name="Noel J."/>
            <person name="Yildirir G."/>
            <person name="Ndikumana S."/>
            <person name="Charron P."/>
            <person name="St-Onge C."/>
            <person name="Giorgi J."/>
            <person name="Kruger M."/>
            <person name="Marton T."/>
            <person name="Ropars J."/>
            <person name="Grigoriev I.V."/>
            <person name="Hainaut M."/>
            <person name="Henrissat B."/>
            <person name="Roux C."/>
            <person name="Martin F."/>
            <person name="Corradi N."/>
        </authorList>
    </citation>
    <scope>NUCLEOTIDE SEQUENCE [LARGE SCALE GENOMIC DNA]</scope>
    <source>
        <strain evidence="3 4">DAOM 197198</strain>
    </source>
</reference>
<evidence type="ECO:0000313" key="4">
    <source>
        <dbReference type="Proteomes" id="UP000018888"/>
    </source>
</evidence>